<dbReference type="Pfam" id="PF01903">
    <property type="entry name" value="CbiX"/>
    <property type="match status" value="2"/>
</dbReference>
<dbReference type="Proteomes" id="UP001500503">
    <property type="component" value="Unassembled WGS sequence"/>
</dbReference>
<sequence length="237" mass="24262">MSATPILLAVGHGTRDPAGVATIRALLERVRALRPALPVAACFAEICAPSLDDAVAGLGGPAVAVPLMLGRGYHSLVDIPGRTGPGTVVARPLGPHALLARALADRLRATPPADAVVLGAAGTSDPSGMADVRAAARLLGRHLGRPVAHGFAASAEPSLTDVVGDLRRRGARRVTVASYLLAPGFFHRRIHDSGADAVSPPIGVHDALATLILRRYDEAALAYGPLGETPQKAASRP</sequence>
<dbReference type="Gene3D" id="3.40.50.1400">
    <property type="match status" value="2"/>
</dbReference>
<proteinExistence type="predicted"/>
<keyword evidence="1" id="KW-0479">Metal-binding</keyword>
<dbReference type="InterPro" id="IPR050963">
    <property type="entry name" value="Sirohydro_Cobaltochel/CbiX"/>
</dbReference>
<comment type="caution">
    <text evidence="3">The sequence shown here is derived from an EMBL/GenBank/DDBJ whole genome shotgun (WGS) entry which is preliminary data.</text>
</comment>
<organism evidence="3 4">
    <name type="scientific">Actinoallomurus oryzae</name>
    <dbReference type="NCBI Taxonomy" id="502180"/>
    <lineage>
        <taxon>Bacteria</taxon>
        <taxon>Bacillati</taxon>
        <taxon>Actinomycetota</taxon>
        <taxon>Actinomycetes</taxon>
        <taxon>Streptosporangiales</taxon>
        <taxon>Thermomonosporaceae</taxon>
        <taxon>Actinoallomurus</taxon>
    </lineage>
</organism>
<dbReference type="PANTHER" id="PTHR33542:SF5">
    <property type="entry name" value="FERROCHELATASE CHE1"/>
    <property type="match status" value="1"/>
</dbReference>
<dbReference type="InterPro" id="IPR002762">
    <property type="entry name" value="CbiX-like"/>
</dbReference>
<dbReference type="CDD" id="cd03416">
    <property type="entry name" value="CbiX_SirB_N"/>
    <property type="match status" value="1"/>
</dbReference>
<dbReference type="CDD" id="cd03414">
    <property type="entry name" value="CbiX_SirB_C"/>
    <property type="match status" value="1"/>
</dbReference>
<gene>
    <name evidence="3" type="ORF">GCM10023191_087030</name>
</gene>
<keyword evidence="2" id="KW-0456">Lyase</keyword>
<dbReference type="PANTHER" id="PTHR33542">
    <property type="entry name" value="SIROHYDROCHLORIN FERROCHELATASE, CHLOROPLASTIC"/>
    <property type="match status" value="1"/>
</dbReference>
<evidence type="ECO:0000256" key="1">
    <source>
        <dbReference type="ARBA" id="ARBA00022723"/>
    </source>
</evidence>
<evidence type="ECO:0000313" key="3">
    <source>
        <dbReference type="EMBL" id="GAA4516281.1"/>
    </source>
</evidence>
<dbReference type="EMBL" id="BAABHF010000054">
    <property type="protein sequence ID" value="GAA4516281.1"/>
    <property type="molecule type" value="Genomic_DNA"/>
</dbReference>
<protein>
    <submittedName>
        <fullName evidence="3">CbiX/SirB N-terminal domain-containing protein</fullName>
    </submittedName>
</protein>
<accession>A0ABP8R245</accession>
<evidence type="ECO:0000313" key="4">
    <source>
        <dbReference type="Proteomes" id="UP001500503"/>
    </source>
</evidence>
<keyword evidence="4" id="KW-1185">Reference proteome</keyword>
<evidence type="ECO:0000256" key="2">
    <source>
        <dbReference type="ARBA" id="ARBA00023239"/>
    </source>
</evidence>
<dbReference type="SUPFAM" id="SSF53800">
    <property type="entry name" value="Chelatase"/>
    <property type="match status" value="1"/>
</dbReference>
<dbReference type="RefSeq" id="WP_345474245.1">
    <property type="nucleotide sequence ID" value="NZ_BAABHF010000054.1"/>
</dbReference>
<reference evidence="4" key="1">
    <citation type="journal article" date="2019" name="Int. J. Syst. Evol. Microbiol.">
        <title>The Global Catalogue of Microorganisms (GCM) 10K type strain sequencing project: providing services to taxonomists for standard genome sequencing and annotation.</title>
        <authorList>
            <consortium name="The Broad Institute Genomics Platform"/>
            <consortium name="The Broad Institute Genome Sequencing Center for Infectious Disease"/>
            <person name="Wu L."/>
            <person name="Ma J."/>
        </authorList>
    </citation>
    <scope>NUCLEOTIDE SEQUENCE [LARGE SCALE GENOMIC DNA]</scope>
    <source>
        <strain evidence="4">JCM 17933</strain>
    </source>
</reference>
<name>A0ABP8R245_9ACTN</name>